<dbReference type="OrthoDB" id="9157608at2"/>
<reference evidence="2 3" key="1">
    <citation type="submission" date="2018-01" db="EMBL/GenBank/DDBJ databases">
        <title>Draft genome sequence of Paucibacter aquatile CR182 isolated from freshwater of the Nakdong River.</title>
        <authorList>
            <person name="Choi A."/>
            <person name="Chung E.J."/>
        </authorList>
    </citation>
    <scope>NUCLEOTIDE SEQUENCE [LARGE SCALE GENOMIC DNA]</scope>
    <source>
        <strain evidence="2 3">CR182</strain>
    </source>
</reference>
<dbReference type="EMBL" id="POSP01000003">
    <property type="protein sequence ID" value="PND38259.1"/>
    <property type="molecule type" value="Genomic_DNA"/>
</dbReference>
<feature type="compositionally biased region" description="Basic and acidic residues" evidence="1">
    <location>
        <begin position="70"/>
        <end position="89"/>
    </location>
</feature>
<gene>
    <name evidence="2" type="ORF">C1O66_12495</name>
</gene>
<dbReference type="AlphaFoldDB" id="A0A2N8KXR4"/>
<dbReference type="RefSeq" id="WP_102768177.1">
    <property type="nucleotide sequence ID" value="NZ_POSP01000003.1"/>
</dbReference>
<sequence length="101" mass="12217">MKLSFSSDTQFAPCENEAWRCPCCNSGVHRVSRRTLDRIWSWLVPSWRYRCRDRQCGWEGRVALSRLSERQRHAHERNPYRHRSSELPRRPRLGQLARGWH</sequence>
<protein>
    <submittedName>
        <fullName evidence="2">Uncharacterized protein</fullName>
    </submittedName>
</protein>
<evidence type="ECO:0000256" key="1">
    <source>
        <dbReference type="SAM" id="MobiDB-lite"/>
    </source>
</evidence>
<organism evidence="2 3">
    <name type="scientific">Kinneretia aquatilis</name>
    <dbReference type="NCBI Taxonomy" id="2070761"/>
    <lineage>
        <taxon>Bacteria</taxon>
        <taxon>Pseudomonadati</taxon>
        <taxon>Pseudomonadota</taxon>
        <taxon>Betaproteobacteria</taxon>
        <taxon>Burkholderiales</taxon>
        <taxon>Sphaerotilaceae</taxon>
        <taxon>Roseateles</taxon>
    </lineage>
</organism>
<keyword evidence="3" id="KW-1185">Reference proteome</keyword>
<name>A0A2N8KXR4_9BURK</name>
<evidence type="ECO:0000313" key="3">
    <source>
        <dbReference type="Proteomes" id="UP000235916"/>
    </source>
</evidence>
<dbReference type="Proteomes" id="UP000235916">
    <property type="component" value="Unassembled WGS sequence"/>
</dbReference>
<comment type="caution">
    <text evidence="2">The sequence shown here is derived from an EMBL/GenBank/DDBJ whole genome shotgun (WGS) entry which is preliminary data.</text>
</comment>
<evidence type="ECO:0000313" key="2">
    <source>
        <dbReference type="EMBL" id="PND38259.1"/>
    </source>
</evidence>
<feature type="region of interest" description="Disordered" evidence="1">
    <location>
        <begin position="70"/>
        <end position="101"/>
    </location>
</feature>
<accession>A0A2N8KXR4</accession>
<proteinExistence type="predicted"/>